<dbReference type="EMBL" id="CP001349">
    <property type="protein sequence ID" value="ACL58097.1"/>
    <property type="molecule type" value="Genomic_DNA"/>
</dbReference>
<protein>
    <submittedName>
        <fullName evidence="5">Transcriptional regulator, Crp/Fnr family</fullName>
    </submittedName>
</protein>
<evidence type="ECO:0000256" key="2">
    <source>
        <dbReference type="ARBA" id="ARBA00023125"/>
    </source>
</evidence>
<dbReference type="GO" id="GO:0006355">
    <property type="term" value="P:regulation of DNA-templated transcription"/>
    <property type="evidence" value="ECO:0007669"/>
    <property type="project" value="InterPro"/>
</dbReference>
<dbReference type="Pfam" id="PF13545">
    <property type="entry name" value="HTH_Crp_2"/>
    <property type="match status" value="1"/>
</dbReference>
<dbReference type="SMART" id="SM00100">
    <property type="entry name" value="cNMP"/>
    <property type="match status" value="1"/>
</dbReference>
<evidence type="ECO:0000313" key="6">
    <source>
        <dbReference type="Proteomes" id="UP000008207"/>
    </source>
</evidence>
<dbReference type="InterPro" id="IPR036390">
    <property type="entry name" value="WH_DNA-bd_sf"/>
</dbReference>
<feature type="domain" description="HTH crp-type" evidence="4">
    <location>
        <begin position="149"/>
        <end position="219"/>
    </location>
</feature>
<dbReference type="eggNOG" id="COG0664">
    <property type="taxonomic scope" value="Bacteria"/>
</dbReference>
<dbReference type="SUPFAM" id="SSF51206">
    <property type="entry name" value="cAMP-binding domain-like"/>
    <property type="match status" value="1"/>
</dbReference>
<evidence type="ECO:0000256" key="1">
    <source>
        <dbReference type="ARBA" id="ARBA00023015"/>
    </source>
</evidence>
<keyword evidence="1" id="KW-0805">Transcription regulation</keyword>
<dbReference type="HOGENOM" id="CLU_075053_0_0_5"/>
<proteinExistence type="predicted"/>
<keyword evidence="6" id="KW-1185">Reference proteome</keyword>
<dbReference type="PROSITE" id="PS51063">
    <property type="entry name" value="HTH_CRP_2"/>
    <property type="match status" value="1"/>
</dbReference>
<dbReference type="Proteomes" id="UP000008207">
    <property type="component" value="Chromosome"/>
</dbReference>
<dbReference type="KEGG" id="mno:Mnod_3167"/>
<dbReference type="GO" id="GO:0003677">
    <property type="term" value="F:DNA binding"/>
    <property type="evidence" value="ECO:0007669"/>
    <property type="project" value="UniProtKB-KW"/>
</dbReference>
<evidence type="ECO:0000256" key="3">
    <source>
        <dbReference type="ARBA" id="ARBA00023163"/>
    </source>
</evidence>
<dbReference type="RefSeq" id="WP_015929767.1">
    <property type="nucleotide sequence ID" value="NC_011894.1"/>
</dbReference>
<sequence length="307" mass="34081">MQNCTTAKIRRLTDLSGTDREAFNKLVLKWRYVAARDDLFQEGDCLGHVSLILSGWAYRYKQLEDGRRQIAGFLLPGDLTEAFVPEGYEMDCSIAALTPITCADISLKAFAAVCEQHPAVQQALLWESIIAASIQREWMLNVGQRVGTERVGHLLCELFLRLRRTGLTEDSSFVLPVTQFDMANALGLSHVHINRKLAELREQGLVELVGRRLRIPDIAALQAASFFNPNYLYLDKSAIRAKAPTWLTRSEVDRASSDALPLGAPPAFCEPFCDSGQTDGSPQLKILMRPAEVRGRAGLSLSGTYLK</sequence>
<keyword evidence="2" id="KW-0238">DNA-binding</keyword>
<evidence type="ECO:0000313" key="5">
    <source>
        <dbReference type="EMBL" id="ACL58097.1"/>
    </source>
</evidence>
<organism evidence="5 6">
    <name type="scientific">Methylobacterium nodulans (strain LMG 21967 / CNCM I-2342 / ORS 2060)</name>
    <dbReference type="NCBI Taxonomy" id="460265"/>
    <lineage>
        <taxon>Bacteria</taxon>
        <taxon>Pseudomonadati</taxon>
        <taxon>Pseudomonadota</taxon>
        <taxon>Alphaproteobacteria</taxon>
        <taxon>Hyphomicrobiales</taxon>
        <taxon>Methylobacteriaceae</taxon>
        <taxon>Methylobacterium</taxon>
    </lineage>
</organism>
<dbReference type="STRING" id="460265.Mnod_3167"/>
<dbReference type="Pfam" id="PF00027">
    <property type="entry name" value="cNMP_binding"/>
    <property type="match status" value="1"/>
</dbReference>
<dbReference type="Gene3D" id="1.10.10.10">
    <property type="entry name" value="Winged helix-like DNA-binding domain superfamily/Winged helix DNA-binding domain"/>
    <property type="match status" value="1"/>
</dbReference>
<dbReference type="InterPro" id="IPR000595">
    <property type="entry name" value="cNMP-bd_dom"/>
</dbReference>
<evidence type="ECO:0000259" key="4">
    <source>
        <dbReference type="PROSITE" id="PS51063"/>
    </source>
</evidence>
<gene>
    <name evidence="5" type="ordered locus">Mnod_3167</name>
</gene>
<keyword evidence="3" id="KW-0804">Transcription</keyword>
<dbReference type="SUPFAM" id="SSF46785">
    <property type="entry name" value="Winged helix' DNA-binding domain"/>
    <property type="match status" value="1"/>
</dbReference>
<dbReference type="InterPro" id="IPR014710">
    <property type="entry name" value="RmlC-like_jellyroll"/>
</dbReference>
<name>B8IJP9_METNO</name>
<dbReference type="InterPro" id="IPR012318">
    <property type="entry name" value="HTH_CRP"/>
</dbReference>
<dbReference type="SMART" id="SM00419">
    <property type="entry name" value="HTH_CRP"/>
    <property type="match status" value="1"/>
</dbReference>
<dbReference type="InterPro" id="IPR018490">
    <property type="entry name" value="cNMP-bd_dom_sf"/>
</dbReference>
<reference evidence="5 6" key="1">
    <citation type="submission" date="2009-01" db="EMBL/GenBank/DDBJ databases">
        <title>Complete sequence of chromosome of Methylobacterium nodulans ORS 2060.</title>
        <authorList>
            <consortium name="US DOE Joint Genome Institute"/>
            <person name="Lucas S."/>
            <person name="Copeland A."/>
            <person name="Lapidus A."/>
            <person name="Glavina del Rio T."/>
            <person name="Dalin E."/>
            <person name="Tice H."/>
            <person name="Bruce D."/>
            <person name="Goodwin L."/>
            <person name="Pitluck S."/>
            <person name="Sims D."/>
            <person name="Brettin T."/>
            <person name="Detter J.C."/>
            <person name="Han C."/>
            <person name="Larimer F."/>
            <person name="Land M."/>
            <person name="Hauser L."/>
            <person name="Kyrpides N."/>
            <person name="Ivanova N."/>
            <person name="Marx C.J."/>
            <person name="Richardson P."/>
        </authorList>
    </citation>
    <scope>NUCLEOTIDE SEQUENCE [LARGE SCALE GENOMIC DNA]</scope>
    <source>
        <strain evidence="6">LMG 21967 / CNCM I-2342 / ORS 2060</strain>
    </source>
</reference>
<dbReference type="InterPro" id="IPR036388">
    <property type="entry name" value="WH-like_DNA-bd_sf"/>
</dbReference>
<accession>B8IJP9</accession>
<dbReference type="Gene3D" id="2.60.120.10">
    <property type="entry name" value="Jelly Rolls"/>
    <property type="match status" value="1"/>
</dbReference>
<dbReference type="AlphaFoldDB" id="B8IJP9"/>
<dbReference type="CDD" id="cd00038">
    <property type="entry name" value="CAP_ED"/>
    <property type="match status" value="1"/>
</dbReference>